<proteinExistence type="predicted"/>
<evidence type="ECO:0000313" key="2">
    <source>
        <dbReference type="Proteomes" id="UP000540989"/>
    </source>
</evidence>
<protein>
    <submittedName>
        <fullName evidence="1">VWFA-related protein</fullName>
    </submittedName>
</protein>
<dbReference type="NCBIfam" id="TIGR03436">
    <property type="entry name" value="acidobact_VWFA"/>
    <property type="match status" value="1"/>
</dbReference>
<comment type="caution">
    <text evidence="1">The sequence shown here is derived from an EMBL/GenBank/DDBJ whole genome shotgun (WGS) entry which is preliminary data.</text>
</comment>
<dbReference type="Proteomes" id="UP000540989">
    <property type="component" value="Unassembled WGS sequence"/>
</dbReference>
<dbReference type="AlphaFoldDB" id="A0A7W7ZD33"/>
<accession>A0A7W7ZD33</accession>
<sequence length="363" mass="39419">MSWFSIEGIMLFGSRVTLFLPSLVLLSLAATGFGQQTPTASVTPGNRIYLDVVVTPQTGGPVAGLQQQEFTVLDNKVAKPILSFAPMGGSEAPVEVVLIVDAVNVGYETVAYERDKIERFLAADGGDLVHPVTLGVLTDKGLQLQPSSSRDGKALKAQLDQYEMGLRTIRRSAGFYGAEERMEISLKAMGGLISLEGKKPGRKMILWVSPGWPLLSRENMLLDGKQQGRLFGQIAMLSTALRRSGITIYSIDPIGTNEGLIRSDFYKNFVNGITKPSQVEPGDLGLQVLAVQTGGFVMTTNNDIVAMLQSAMNDSKAYYEISFEAAVGEHPDEYHKVEVQVDKPGMVARTRTGYYAQPVHSEP</sequence>
<gene>
    <name evidence="1" type="ORF">HDF16_002044</name>
</gene>
<evidence type="ECO:0000313" key="1">
    <source>
        <dbReference type="EMBL" id="MBB5057359.1"/>
    </source>
</evidence>
<keyword evidence="2" id="KW-1185">Reference proteome</keyword>
<dbReference type="InterPro" id="IPR017802">
    <property type="entry name" value="VWFA-rel_acidobac-type"/>
</dbReference>
<reference evidence="1 2" key="1">
    <citation type="submission" date="2020-08" db="EMBL/GenBank/DDBJ databases">
        <title>Genomic Encyclopedia of Type Strains, Phase IV (KMG-V): Genome sequencing to study the core and pangenomes of soil and plant-associated prokaryotes.</title>
        <authorList>
            <person name="Whitman W."/>
        </authorList>
    </citation>
    <scope>NUCLEOTIDE SEQUENCE [LARGE SCALE GENOMIC DNA]</scope>
    <source>
        <strain evidence="1 2">M8UP14</strain>
    </source>
</reference>
<name>A0A7W7ZD33_9BACT</name>
<organism evidence="1 2">
    <name type="scientific">Granulicella aggregans</name>
    <dbReference type="NCBI Taxonomy" id="474949"/>
    <lineage>
        <taxon>Bacteria</taxon>
        <taxon>Pseudomonadati</taxon>
        <taxon>Acidobacteriota</taxon>
        <taxon>Terriglobia</taxon>
        <taxon>Terriglobales</taxon>
        <taxon>Acidobacteriaceae</taxon>
        <taxon>Granulicella</taxon>
    </lineage>
</organism>
<dbReference type="EMBL" id="JACHIP010000002">
    <property type="protein sequence ID" value="MBB5057359.1"/>
    <property type="molecule type" value="Genomic_DNA"/>
</dbReference>